<proteinExistence type="predicted"/>
<dbReference type="GO" id="GO:0046592">
    <property type="term" value="F:polyamine oxidase activity"/>
    <property type="evidence" value="ECO:0007669"/>
    <property type="project" value="TreeGrafter"/>
</dbReference>
<dbReference type="PANTHER" id="PTHR10742:SF398">
    <property type="entry name" value="AMINE OXIDASE DOMAIN-CONTAINING PROTEIN-RELATED"/>
    <property type="match status" value="1"/>
</dbReference>
<evidence type="ECO:0000259" key="1">
    <source>
        <dbReference type="Pfam" id="PF01593"/>
    </source>
</evidence>
<gene>
    <name evidence="2" type="primary">LOC108047229</name>
</gene>
<sequence length="133" mass="14704">MQCYKLASRRGLYNARVLQADHIGDQHHHRPDLEAARQSARIVVIGAGLAGLSAAQHLLSHGFRRTVILEATDRYGGRINTQRFGDTYCELGAKWVKIDGSQDSMYELLRNTEGLGKADQAAGATHYVQVERG</sequence>
<dbReference type="RefSeq" id="XP_016982829.1">
    <property type="nucleotide sequence ID" value="XM_017127340.1"/>
</dbReference>
<dbReference type="AlphaFoldDB" id="A0A6P4F1D7"/>
<dbReference type="PANTHER" id="PTHR10742">
    <property type="entry name" value="FLAVIN MONOAMINE OXIDASE"/>
    <property type="match status" value="1"/>
</dbReference>
<dbReference type="OrthoDB" id="2219495at2759"/>
<dbReference type="InterPro" id="IPR002937">
    <property type="entry name" value="Amino_oxidase"/>
</dbReference>
<dbReference type="InterPro" id="IPR050281">
    <property type="entry name" value="Flavin_monoamine_oxidase"/>
</dbReference>
<reference evidence="2" key="1">
    <citation type="submission" date="2025-08" db="UniProtKB">
        <authorList>
            <consortium name="RefSeq"/>
        </authorList>
    </citation>
    <scope>IDENTIFICATION</scope>
</reference>
<accession>A0A6P4F1D7</accession>
<protein>
    <submittedName>
        <fullName evidence="2">Protein anon-37Cs-like</fullName>
    </submittedName>
</protein>
<dbReference type="SUPFAM" id="SSF51905">
    <property type="entry name" value="FAD/NAD(P)-binding domain"/>
    <property type="match status" value="1"/>
</dbReference>
<organism evidence="2">
    <name type="scientific">Drosophila rhopaloa</name>
    <name type="common">Fruit fly</name>
    <dbReference type="NCBI Taxonomy" id="1041015"/>
    <lineage>
        <taxon>Eukaryota</taxon>
        <taxon>Metazoa</taxon>
        <taxon>Ecdysozoa</taxon>
        <taxon>Arthropoda</taxon>
        <taxon>Hexapoda</taxon>
        <taxon>Insecta</taxon>
        <taxon>Pterygota</taxon>
        <taxon>Neoptera</taxon>
        <taxon>Endopterygota</taxon>
        <taxon>Diptera</taxon>
        <taxon>Brachycera</taxon>
        <taxon>Muscomorpha</taxon>
        <taxon>Ephydroidea</taxon>
        <taxon>Drosophilidae</taxon>
        <taxon>Drosophila</taxon>
        <taxon>Sophophora</taxon>
    </lineage>
</organism>
<feature type="non-terminal residue" evidence="2">
    <location>
        <position position="133"/>
    </location>
</feature>
<evidence type="ECO:0000313" key="2">
    <source>
        <dbReference type="RefSeq" id="XP_016982829.1"/>
    </source>
</evidence>
<dbReference type="Gene3D" id="3.50.50.60">
    <property type="entry name" value="FAD/NAD(P)-binding domain"/>
    <property type="match status" value="1"/>
</dbReference>
<dbReference type="Pfam" id="PF01593">
    <property type="entry name" value="Amino_oxidase"/>
    <property type="match status" value="1"/>
</dbReference>
<name>A0A6P4F1D7_DRORH</name>
<feature type="domain" description="Amine oxidase" evidence="1">
    <location>
        <begin position="49"/>
        <end position="113"/>
    </location>
</feature>
<dbReference type="InterPro" id="IPR036188">
    <property type="entry name" value="FAD/NAD-bd_sf"/>
</dbReference>